<dbReference type="Proteomes" id="UP000309872">
    <property type="component" value="Unassembled WGS sequence"/>
</dbReference>
<name>A0A4U0H0F5_9SPHI</name>
<dbReference type="AlphaFoldDB" id="A0A4U0H0F5"/>
<dbReference type="RefSeq" id="WP_136821545.1">
    <property type="nucleotide sequence ID" value="NZ_BMJX01000004.1"/>
</dbReference>
<dbReference type="InterPro" id="IPR001584">
    <property type="entry name" value="Integrase_cat-core"/>
</dbReference>
<gene>
    <name evidence="2" type="ORF">FAZ19_14905</name>
</gene>
<organism evidence="2 3">
    <name type="scientific">Sphingobacterium alkalisoli</name>
    <dbReference type="NCBI Taxonomy" id="1874115"/>
    <lineage>
        <taxon>Bacteria</taxon>
        <taxon>Pseudomonadati</taxon>
        <taxon>Bacteroidota</taxon>
        <taxon>Sphingobacteriia</taxon>
        <taxon>Sphingobacteriales</taxon>
        <taxon>Sphingobacteriaceae</taxon>
        <taxon>Sphingobacterium</taxon>
    </lineage>
</organism>
<proteinExistence type="predicted"/>
<dbReference type="EMBL" id="SUKA01000004">
    <property type="protein sequence ID" value="TJY64484.1"/>
    <property type="molecule type" value="Genomic_DNA"/>
</dbReference>
<evidence type="ECO:0000313" key="2">
    <source>
        <dbReference type="EMBL" id="TJY64484.1"/>
    </source>
</evidence>
<accession>A0A4U0H0F5</accession>
<comment type="caution">
    <text evidence="2">The sequence shown here is derived from an EMBL/GenBank/DDBJ whole genome shotgun (WGS) entry which is preliminary data.</text>
</comment>
<evidence type="ECO:0000259" key="1">
    <source>
        <dbReference type="Pfam" id="PF13333"/>
    </source>
</evidence>
<dbReference type="Pfam" id="PF13333">
    <property type="entry name" value="rve_2"/>
    <property type="match status" value="1"/>
</dbReference>
<protein>
    <recommendedName>
        <fullName evidence="1">Integrase catalytic domain-containing protein</fullName>
    </recommendedName>
</protein>
<feature type="domain" description="Integrase catalytic" evidence="1">
    <location>
        <begin position="9"/>
        <end position="42"/>
    </location>
</feature>
<sequence length="49" mass="5989">MFGEAKLTEHAALIVFEYIETWYNRKRLYFARDYLCPEEYGQKLNKQNP</sequence>
<evidence type="ECO:0000313" key="3">
    <source>
        <dbReference type="Proteomes" id="UP000309872"/>
    </source>
</evidence>
<dbReference type="GO" id="GO:0015074">
    <property type="term" value="P:DNA integration"/>
    <property type="evidence" value="ECO:0007669"/>
    <property type="project" value="InterPro"/>
</dbReference>
<reference evidence="2 3" key="1">
    <citation type="submission" date="2019-04" db="EMBL/GenBank/DDBJ databases">
        <title>Sphingobacterium olei sp. nov., isolated from oil-contaminated soil.</title>
        <authorList>
            <person name="Liu B."/>
        </authorList>
    </citation>
    <scope>NUCLEOTIDE SEQUENCE [LARGE SCALE GENOMIC DNA]</scope>
    <source>
        <strain evidence="2 3">Y3L14</strain>
    </source>
</reference>
<keyword evidence="3" id="KW-1185">Reference proteome</keyword>
<dbReference type="OrthoDB" id="9815231at2"/>